<dbReference type="RefSeq" id="WP_147306527.1">
    <property type="nucleotide sequence ID" value="NZ_CP127361.1"/>
</dbReference>
<protein>
    <submittedName>
        <fullName evidence="2">Uncharacterized protein</fullName>
    </submittedName>
</protein>
<feature type="transmembrane region" description="Helical" evidence="1">
    <location>
        <begin position="42"/>
        <end position="63"/>
    </location>
</feature>
<evidence type="ECO:0000313" key="2">
    <source>
        <dbReference type="EMBL" id="WIY50870.1"/>
    </source>
</evidence>
<keyword evidence="3" id="KW-1185">Reference proteome</keyword>
<name>A0ABY9AVP5_PARCI</name>
<keyword evidence="1" id="KW-0472">Membrane</keyword>
<keyword evidence="1" id="KW-0812">Transmembrane</keyword>
<dbReference type="Proteomes" id="UP001242732">
    <property type="component" value="Chromosome"/>
</dbReference>
<organism evidence="2 3">
    <name type="scientific">Paracidovorax citrulli</name>
    <name type="common">Acidovorax citrulli</name>
    <dbReference type="NCBI Taxonomy" id="80869"/>
    <lineage>
        <taxon>Bacteria</taxon>
        <taxon>Pseudomonadati</taxon>
        <taxon>Pseudomonadota</taxon>
        <taxon>Betaproteobacteria</taxon>
        <taxon>Burkholderiales</taxon>
        <taxon>Comamonadaceae</taxon>
        <taxon>Paracidovorax</taxon>
    </lineage>
</organism>
<keyword evidence="1" id="KW-1133">Transmembrane helix</keyword>
<accession>A0ABY9AVP5</accession>
<evidence type="ECO:0000313" key="3">
    <source>
        <dbReference type="Proteomes" id="UP001242732"/>
    </source>
</evidence>
<proteinExistence type="predicted"/>
<evidence type="ECO:0000256" key="1">
    <source>
        <dbReference type="SAM" id="Phobius"/>
    </source>
</evidence>
<sequence length="70" mass="7375">MRLLVCLTDANPCPVSDQAWVSLGELIDPNTLGLTPEMVAKALAVGFAFVVGSYLLGWGIGLAKGMVRKV</sequence>
<reference evidence="2 3" key="1">
    <citation type="submission" date="2023-06" db="EMBL/GenBank/DDBJ databases">
        <authorList>
            <person name="Ham H."/>
            <person name="Park D.S."/>
        </authorList>
    </citation>
    <scope>NUCLEOTIDE SEQUENCE [LARGE SCALE GENOMIC DNA]</scope>
    <source>
        <strain evidence="2 3">KACC 17005</strain>
    </source>
</reference>
<gene>
    <name evidence="2" type="ORF">QRO08_10000</name>
</gene>
<dbReference type="EMBL" id="CP127363">
    <property type="protein sequence ID" value="WIY50870.1"/>
    <property type="molecule type" value="Genomic_DNA"/>
</dbReference>